<feature type="binding site" evidence="5">
    <location>
        <position position="606"/>
    </location>
    <ligand>
        <name>Zn(2+)</name>
        <dbReference type="ChEBI" id="CHEBI:29105"/>
        <label>1</label>
    </ligand>
</feature>
<comment type="similarity">
    <text evidence="6">Belongs to the cyclic nucleotide phosphodiesterase family.</text>
</comment>
<evidence type="ECO:0000256" key="5">
    <source>
        <dbReference type="PIRSR" id="PIRSR623088-3"/>
    </source>
</evidence>
<feature type="binding site" evidence="4">
    <location>
        <begin position="566"/>
        <end position="570"/>
    </location>
    <ligand>
        <name>AMP</name>
        <dbReference type="ChEBI" id="CHEBI:456215"/>
    </ligand>
</feature>
<feature type="binding site" evidence="5">
    <location>
        <position position="727"/>
    </location>
    <ligand>
        <name>Zn(2+)</name>
        <dbReference type="ChEBI" id="CHEBI:29105"/>
        <label>1</label>
    </ligand>
</feature>
<dbReference type="GeneID" id="94429538"/>
<dbReference type="GO" id="GO:0046872">
    <property type="term" value="F:metal ion binding"/>
    <property type="evidence" value="ECO:0007669"/>
    <property type="project" value="UniProtKB-KW"/>
</dbReference>
<dbReference type="GO" id="GO:0004114">
    <property type="term" value="F:3',5'-cyclic-nucleotide phosphodiesterase activity"/>
    <property type="evidence" value="ECO:0007669"/>
    <property type="project" value="InterPro"/>
</dbReference>
<keyword evidence="11" id="KW-1185">Reference proteome</keyword>
<feature type="active site" description="Proton donor" evidence="3">
    <location>
        <position position="566"/>
    </location>
</feature>
<feature type="binding site" evidence="5">
    <location>
        <position position="607"/>
    </location>
    <ligand>
        <name>Zn(2+)</name>
        <dbReference type="ChEBI" id="CHEBI:29105"/>
        <label>2</label>
    </ligand>
</feature>
<dbReference type="EMBL" id="MIGC01003074">
    <property type="protein sequence ID" value="PHJ20004.1"/>
    <property type="molecule type" value="Genomic_DNA"/>
</dbReference>
<feature type="binding site" evidence="4">
    <location>
        <position position="779"/>
    </location>
    <ligand>
        <name>AMP</name>
        <dbReference type="ChEBI" id="CHEBI:456215"/>
    </ligand>
</feature>
<dbReference type="RefSeq" id="XP_067921696.1">
    <property type="nucleotide sequence ID" value="XM_068066327.1"/>
</dbReference>
<dbReference type="GO" id="GO:0007165">
    <property type="term" value="P:signal transduction"/>
    <property type="evidence" value="ECO:0007669"/>
    <property type="project" value="InterPro"/>
</dbReference>
<dbReference type="InterPro" id="IPR023174">
    <property type="entry name" value="PDEase_CS"/>
</dbReference>
<dbReference type="InterPro" id="IPR003607">
    <property type="entry name" value="HD/PDEase_dom"/>
</dbReference>
<feature type="compositionally biased region" description="Basic and acidic residues" evidence="7">
    <location>
        <begin position="876"/>
        <end position="891"/>
    </location>
</feature>
<evidence type="ECO:0000256" key="6">
    <source>
        <dbReference type="RuleBase" id="RU363067"/>
    </source>
</evidence>
<feature type="region of interest" description="Disordered" evidence="7">
    <location>
        <begin position="854"/>
        <end position="907"/>
    </location>
</feature>
<keyword evidence="8" id="KW-0472">Membrane</keyword>
<dbReference type="Proteomes" id="UP000221165">
    <property type="component" value="Unassembled WGS sequence"/>
</dbReference>
<evidence type="ECO:0000256" key="7">
    <source>
        <dbReference type="SAM" id="MobiDB-lite"/>
    </source>
</evidence>
<dbReference type="EC" id="3.1.4.-" evidence="6"/>
<gene>
    <name evidence="10" type="ORF">CSUI_006163</name>
</gene>
<dbReference type="InterPro" id="IPR036971">
    <property type="entry name" value="PDEase_catalytic_dom_sf"/>
</dbReference>
<feature type="binding site" evidence="5">
    <location>
        <position position="570"/>
    </location>
    <ligand>
        <name>Zn(2+)</name>
        <dbReference type="ChEBI" id="CHEBI:29105"/>
        <label>1</label>
    </ligand>
</feature>
<evidence type="ECO:0000256" key="3">
    <source>
        <dbReference type="PIRSR" id="PIRSR623088-1"/>
    </source>
</evidence>
<evidence type="ECO:0000256" key="4">
    <source>
        <dbReference type="PIRSR" id="PIRSR623088-2"/>
    </source>
</evidence>
<dbReference type="CDD" id="cd00077">
    <property type="entry name" value="HDc"/>
    <property type="match status" value="1"/>
</dbReference>
<dbReference type="PROSITE" id="PS51845">
    <property type="entry name" value="PDEASE_I_2"/>
    <property type="match status" value="1"/>
</dbReference>
<feature type="transmembrane region" description="Helical" evidence="8">
    <location>
        <begin position="369"/>
        <end position="387"/>
    </location>
</feature>
<feature type="domain" description="PDEase" evidence="9">
    <location>
        <begin position="475"/>
        <end position="825"/>
    </location>
</feature>
<feature type="region of interest" description="Disordered" evidence="7">
    <location>
        <begin position="935"/>
        <end position="984"/>
    </location>
</feature>
<feature type="non-terminal residue" evidence="10">
    <location>
        <position position="1006"/>
    </location>
</feature>
<proteinExistence type="inferred from homology"/>
<feature type="transmembrane region" description="Helical" evidence="8">
    <location>
        <begin position="342"/>
        <end position="363"/>
    </location>
</feature>
<dbReference type="PRINTS" id="PR00387">
    <property type="entry name" value="PDIESTERASE1"/>
</dbReference>
<evidence type="ECO:0000313" key="10">
    <source>
        <dbReference type="EMBL" id="PHJ20004.1"/>
    </source>
</evidence>
<dbReference type="InterPro" id="IPR023088">
    <property type="entry name" value="PDEase"/>
</dbReference>
<sequence>MEQKHSPCSVASSEKVLSPGFARSSSRSTARELHCSSMLTDPPLTCVASDFEPQSSFDRRVETESGATSRSPYTGFCGCLESAKRLLKAAASDLLAGETDFAQIYRQAVSNPKHDNKLAAWNSTRLKESGRRAGSGITFCSSPLRYLLLRFADHQTEKEYELICNELCIVRFIFQLLIHHGVIMPILFFVFAFTGAHRDFRVYFPPLELFYVLYFSLAVGLGLLLALMLIFPGFFFSVGMWARKRALTVSYFYTFLMVTGYCMPFAVLQHSFPTPQKEIVLVDEDLPLPQQQAAPKVDAQLVNALLGTERVFVDTTLFSVYLFTSTMLWLDVLAPSLVRLTAVLHLWIPSAFSALFVIAYIYSHYVNPSALATVICLFYSLSLWSYAGRYATELQHRIVFLNWRSSRERLVRLVEQAPQPASNSTGADGMMIHLRQMDRTIKQLILLHRGTGGVSGQLEQLEMLVKELEDILRKNNDIYSVQLQDEDHGPCGTHMQVSESYEELGLHIGQEWNTNLIELEEQTSHSFFLTGYALLRTVISELGCPPDKLTSFLNSCEAQHQANPYHNRRHAAVVAHSTAWLANTLGVINNCDSVERAALHVSALCHDLGHPGRTNQFFVASYDPLAIVYNDIACLENLHCCLCFRTLERLAELRRIREENNIFFYLNNENFRFVRSQLIKLILATDMKQHFETISRFRLRKSADDFDVVESVDDRWAVLTICLKMGDISHVGLSWDMHFRLSCDIVEEFYQQGDEELRRGMSVSLLCDRSKHCEMPKSQEGFLEYLAKPLLSVLLESDISGLLRREVYERVELNLQRWKQMALDQVVVPMQSAVPQTQARTFTASALRRVAGVESTQPSPYSPATGGHLTCQTDGSGKELERSVARPESGDHVTGPAEGFSAPGERDHFRNPVCFRRPFALSFLARGQASVRKWTASTTGRDDALAEDGRPAGDVVSLASEQSPLQGDAHSRSPGEDLLDWSSLPFEATSKEAGPIHFTQAADLSD</sequence>
<dbReference type="PROSITE" id="PS00126">
    <property type="entry name" value="PDEASE_I_1"/>
    <property type="match status" value="1"/>
</dbReference>
<dbReference type="SUPFAM" id="SSF109604">
    <property type="entry name" value="HD-domain/PDEase-like"/>
    <property type="match status" value="1"/>
</dbReference>
<accession>A0A2C6KV18</accession>
<organism evidence="10 11">
    <name type="scientific">Cystoisospora suis</name>
    <dbReference type="NCBI Taxonomy" id="483139"/>
    <lineage>
        <taxon>Eukaryota</taxon>
        <taxon>Sar</taxon>
        <taxon>Alveolata</taxon>
        <taxon>Apicomplexa</taxon>
        <taxon>Conoidasida</taxon>
        <taxon>Coccidia</taxon>
        <taxon>Eucoccidiorida</taxon>
        <taxon>Eimeriorina</taxon>
        <taxon>Sarcocystidae</taxon>
        <taxon>Cystoisospora</taxon>
    </lineage>
</organism>
<evidence type="ECO:0000256" key="8">
    <source>
        <dbReference type="SAM" id="Phobius"/>
    </source>
</evidence>
<protein>
    <recommendedName>
        <fullName evidence="6">Phosphodiesterase</fullName>
        <ecNumber evidence="6">3.1.4.-</ecNumber>
    </recommendedName>
</protein>
<comment type="caution">
    <text evidence="10">The sequence shown here is derived from an EMBL/GenBank/DDBJ whole genome shotgun (WGS) entry which is preliminary data.</text>
</comment>
<evidence type="ECO:0000256" key="2">
    <source>
        <dbReference type="ARBA" id="ARBA00022801"/>
    </source>
</evidence>
<feature type="binding site" evidence="5">
    <location>
        <position position="607"/>
    </location>
    <ligand>
        <name>Zn(2+)</name>
        <dbReference type="ChEBI" id="CHEBI:29105"/>
        <label>1</label>
    </ligand>
</feature>
<dbReference type="AlphaFoldDB" id="A0A2C6KV18"/>
<dbReference type="InterPro" id="IPR002073">
    <property type="entry name" value="PDEase_catalytic_dom"/>
</dbReference>
<evidence type="ECO:0000256" key="1">
    <source>
        <dbReference type="ARBA" id="ARBA00022723"/>
    </source>
</evidence>
<feature type="region of interest" description="Disordered" evidence="7">
    <location>
        <begin position="1"/>
        <end position="26"/>
    </location>
</feature>
<dbReference type="VEuPathDB" id="ToxoDB:CSUI_006163"/>
<feature type="transmembrane region" description="Helical" evidence="8">
    <location>
        <begin position="213"/>
        <end position="238"/>
    </location>
</feature>
<evidence type="ECO:0000313" key="11">
    <source>
        <dbReference type="Proteomes" id="UP000221165"/>
    </source>
</evidence>
<evidence type="ECO:0000259" key="9">
    <source>
        <dbReference type="PROSITE" id="PS51845"/>
    </source>
</evidence>
<comment type="cofactor">
    <cofactor evidence="6">
        <name>a divalent metal cation</name>
        <dbReference type="ChEBI" id="CHEBI:60240"/>
    </cofactor>
    <text evidence="6">Binds 2 divalent metal cations per subunit. Site 1 may preferentially bind zinc ions, while site 2 has a preference for magnesium and/or manganese ions.</text>
</comment>
<feature type="binding site" evidence="4">
    <location>
        <position position="607"/>
    </location>
    <ligand>
        <name>AMP</name>
        <dbReference type="ChEBI" id="CHEBI:456215"/>
    </ligand>
</feature>
<dbReference type="SMART" id="SM00471">
    <property type="entry name" value="HDc"/>
    <property type="match status" value="1"/>
</dbReference>
<name>A0A2C6KV18_9APIC</name>
<feature type="transmembrane region" description="Helical" evidence="8">
    <location>
        <begin position="172"/>
        <end position="193"/>
    </location>
</feature>
<keyword evidence="1 5" id="KW-0479">Metal-binding</keyword>
<reference evidence="10 11" key="1">
    <citation type="journal article" date="2017" name="Int. J. Parasitol.">
        <title>The genome of the protozoan parasite Cystoisospora suis and a reverse vaccinology approach to identify vaccine candidates.</title>
        <authorList>
            <person name="Palmieri N."/>
            <person name="Shrestha A."/>
            <person name="Ruttkowski B."/>
            <person name="Beck T."/>
            <person name="Vogl C."/>
            <person name="Tomley F."/>
            <person name="Blake D.P."/>
            <person name="Joachim A."/>
        </authorList>
    </citation>
    <scope>NUCLEOTIDE SEQUENCE [LARGE SCALE GENOMIC DNA]</scope>
    <source>
        <strain evidence="10 11">Wien I</strain>
    </source>
</reference>
<feature type="compositionally biased region" description="Basic and acidic residues" evidence="7">
    <location>
        <begin position="940"/>
        <end position="951"/>
    </location>
</feature>
<feature type="binding site" evidence="4">
    <location>
        <position position="727"/>
    </location>
    <ligand>
        <name>AMP</name>
        <dbReference type="ChEBI" id="CHEBI:456215"/>
    </ligand>
</feature>
<keyword evidence="8" id="KW-1133">Transmembrane helix</keyword>
<dbReference type="PANTHER" id="PTHR11347">
    <property type="entry name" value="CYCLIC NUCLEOTIDE PHOSPHODIESTERASE"/>
    <property type="match status" value="1"/>
</dbReference>
<dbReference type="Gene3D" id="1.10.1300.10">
    <property type="entry name" value="3'5'-cyclic nucleotide phosphodiesterase, catalytic domain"/>
    <property type="match status" value="1"/>
</dbReference>
<keyword evidence="2 6" id="KW-0378">Hydrolase</keyword>
<keyword evidence="8" id="KW-0812">Transmembrane</keyword>
<dbReference type="OrthoDB" id="546632at2759"/>
<feature type="transmembrane region" description="Helical" evidence="8">
    <location>
        <begin position="250"/>
        <end position="268"/>
    </location>
</feature>
<dbReference type="Pfam" id="PF00233">
    <property type="entry name" value="PDEase_I"/>
    <property type="match status" value="1"/>
</dbReference>